<keyword evidence="6 8" id="KW-0346">Stress response</keyword>
<dbReference type="GO" id="GO:0140662">
    <property type="term" value="F:ATP-dependent protein folding chaperone"/>
    <property type="evidence" value="ECO:0007669"/>
    <property type="project" value="InterPro"/>
</dbReference>
<dbReference type="GO" id="GO:0005524">
    <property type="term" value="F:ATP binding"/>
    <property type="evidence" value="ECO:0007669"/>
    <property type="project" value="UniProtKB-UniRule"/>
</dbReference>
<dbReference type="InterPro" id="IPR043129">
    <property type="entry name" value="ATPase_NBD"/>
</dbReference>
<keyword evidence="10" id="KW-0175">Coiled coil</keyword>
<dbReference type="InterPro" id="IPR012725">
    <property type="entry name" value="Chaperone_DnaK"/>
</dbReference>
<dbReference type="FunFam" id="3.30.30.30:FF:000003">
    <property type="entry name" value="Heat shock protein 9"/>
    <property type="match status" value="1"/>
</dbReference>
<evidence type="ECO:0000313" key="12">
    <source>
        <dbReference type="Proteomes" id="UP000238348"/>
    </source>
</evidence>
<keyword evidence="7 8" id="KW-0143">Chaperone</keyword>
<dbReference type="Proteomes" id="UP000238348">
    <property type="component" value="Chromosome"/>
</dbReference>
<dbReference type="Gene3D" id="1.20.1270.10">
    <property type="match status" value="1"/>
</dbReference>
<dbReference type="NCBIfam" id="NF003520">
    <property type="entry name" value="PRK05183.1"/>
    <property type="match status" value="1"/>
</dbReference>
<evidence type="ECO:0000256" key="1">
    <source>
        <dbReference type="ARBA" id="ARBA00007381"/>
    </source>
</evidence>
<keyword evidence="4 8" id="KW-0547">Nucleotide-binding</keyword>
<dbReference type="SUPFAM" id="SSF100920">
    <property type="entry name" value="Heat shock protein 70kD (HSP70), peptide-binding domain"/>
    <property type="match status" value="1"/>
</dbReference>
<evidence type="ECO:0000256" key="3">
    <source>
        <dbReference type="ARBA" id="ARBA00022553"/>
    </source>
</evidence>
<dbReference type="SUPFAM" id="SSF53067">
    <property type="entry name" value="Actin-like ATPase domain"/>
    <property type="match status" value="2"/>
</dbReference>
<dbReference type="InterPro" id="IPR029048">
    <property type="entry name" value="HSP70_C_sf"/>
</dbReference>
<dbReference type="FunFam" id="3.30.420.40:FF:000004">
    <property type="entry name" value="Molecular chaperone DnaK"/>
    <property type="match status" value="1"/>
</dbReference>
<accession>A0A2L0EH57</accession>
<comment type="similarity">
    <text evidence="1 8 9">Belongs to the heat shock protein 70 family.</text>
</comment>
<dbReference type="CDD" id="cd10234">
    <property type="entry name" value="ASKHA_NBD_HSP70_DnaK-like"/>
    <property type="match status" value="1"/>
</dbReference>
<keyword evidence="3 8" id="KW-0597">Phosphoprotein</keyword>
<protein>
    <recommendedName>
        <fullName evidence="2 8">Chaperone protein DnaK</fullName>
    </recommendedName>
    <alternativeName>
        <fullName evidence="8">HSP70</fullName>
    </alternativeName>
    <alternativeName>
        <fullName evidence="8">Heat shock 70 kDa protein</fullName>
    </alternativeName>
    <alternativeName>
        <fullName evidence="8">Heat shock protein 70</fullName>
    </alternativeName>
</protein>
<name>A0A2L0EH57_SORCE</name>
<feature type="coiled-coil region" evidence="10">
    <location>
        <begin position="250"/>
        <end position="280"/>
    </location>
</feature>
<feature type="modified residue" description="Phosphothreonine; by autocatalysis" evidence="8">
    <location>
        <position position="204"/>
    </location>
</feature>
<keyword evidence="5 8" id="KW-0067">ATP-binding</keyword>
<dbReference type="Gene3D" id="3.30.420.40">
    <property type="match status" value="2"/>
</dbReference>
<reference evidence="11 12" key="1">
    <citation type="submission" date="2015-09" db="EMBL/GenBank/DDBJ databases">
        <title>Sorangium comparison.</title>
        <authorList>
            <person name="Zaburannyi N."/>
            <person name="Bunk B."/>
            <person name="Overmann J."/>
            <person name="Mueller R."/>
        </authorList>
    </citation>
    <scope>NUCLEOTIDE SEQUENCE [LARGE SCALE GENOMIC DNA]</scope>
    <source>
        <strain evidence="11 12">So ce26</strain>
    </source>
</reference>
<dbReference type="NCBIfam" id="NF001413">
    <property type="entry name" value="PRK00290.1"/>
    <property type="match status" value="1"/>
</dbReference>
<dbReference type="RefSeq" id="WP_104976722.1">
    <property type="nucleotide sequence ID" value="NZ_CP012673.1"/>
</dbReference>
<dbReference type="InterPro" id="IPR013126">
    <property type="entry name" value="Hsp_70_fam"/>
</dbReference>
<evidence type="ECO:0000256" key="5">
    <source>
        <dbReference type="ARBA" id="ARBA00022840"/>
    </source>
</evidence>
<dbReference type="EMBL" id="CP012673">
    <property type="protein sequence ID" value="AUX38626.1"/>
    <property type="molecule type" value="Genomic_DNA"/>
</dbReference>
<dbReference type="PANTHER" id="PTHR19375">
    <property type="entry name" value="HEAT SHOCK PROTEIN 70KDA"/>
    <property type="match status" value="1"/>
</dbReference>
<evidence type="ECO:0000256" key="8">
    <source>
        <dbReference type="HAMAP-Rule" id="MF_00332"/>
    </source>
</evidence>
<dbReference type="InterPro" id="IPR029047">
    <property type="entry name" value="HSP70_peptide-bd_sf"/>
</dbReference>
<evidence type="ECO:0000256" key="4">
    <source>
        <dbReference type="ARBA" id="ARBA00022741"/>
    </source>
</evidence>
<dbReference type="Pfam" id="PF00012">
    <property type="entry name" value="HSP70"/>
    <property type="match status" value="1"/>
</dbReference>
<evidence type="ECO:0000256" key="9">
    <source>
        <dbReference type="RuleBase" id="RU003322"/>
    </source>
</evidence>
<dbReference type="GO" id="GO:0051082">
    <property type="term" value="F:unfolded protein binding"/>
    <property type="evidence" value="ECO:0007669"/>
    <property type="project" value="InterPro"/>
</dbReference>
<proteinExistence type="evidence at transcript level"/>
<dbReference type="PRINTS" id="PR00301">
    <property type="entry name" value="HEATSHOCK70"/>
</dbReference>
<comment type="induction">
    <text evidence="8">By stress conditions e.g. heat shock.</text>
</comment>
<dbReference type="Gene3D" id="3.90.640.10">
    <property type="entry name" value="Actin, Chain A, domain 4"/>
    <property type="match status" value="1"/>
</dbReference>
<gene>
    <name evidence="8 11" type="primary">dnaK</name>
    <name evidence="11" type="ORF">SOCE26_000030</name>
</gene>
<dbReference type="PROSITE" id="PS01036">
    <property type="entry name" value="HSP70_3"/>
    <property type="match status" value="1"/>
</dbReference>
<dbReference type="SUPFAM" id="SSF100934">
    <property type="entry name" value="Heat shock protein 70kD (HSP70), C-terminal subdomain"/>
    <property type="match status" value="1"/>
</dbReference>
<dbReference type="NCBIfam" id="TIGR02350">
    <property type="entry name" value="prok_dnaK"/>
    <property type="match status" value="1"/>
</dbReference>
<dbReference type="FunFam" id="3.90.640.10:FF:000003">
    <property type="entry name" value="Molecular chaperone DnaK"/>
    <property type="match status" value="1"/>
</dbReference>
<dbReference type="PROSITE" id="PS00329">
    <property type="entry name" value="HSP70_2"/>
    <property type="match status" value="1"/>
</dbReference>
<evidence type="ECO:0000256" key="7">
    <source>
        <dbReference type="ARBA" id="ARBA00023186"/>
    </source>
</evidence>
<dbReference type="AlphaFoldDB" id="A0A2L0EH57"/>
<evidence type="ECO:0000313" key="11">
    <source>
        <dbReference type="EMBL" id="AUX38626.1"/>
    </source>
</evidence>
<evidence type="ECO:0000256" key="2">
    <source>
        <dbReference type="ARBA" id="ARBA00014415"/>
    </source>
</evidence>
<evidence type="ECO:0000256" key="10">
    <source>
        <dbReference type="SAM" id="Coils"/>
    </source>
</evidence>
<organism evidence="11 12">
    <name type="scientific">Sorangium cellulosum</name>
    <name type="common">Polyangium cellulosum</name>
    <dbReference type="NCBI Taxonomy" id="56"/>
    <lineage>
        <taxon>Bacteria</taxon>
        <taxon>Pseudomonadati</taxon>
        <taxon>Myxococcota</taxon>
        <taxon>Polyangia</taxon>
        <taxon>Polyangiales</taxon>
        <taxon>Polyangiaceae</taxon>
        <taxon>Sorangium</taxon>
    </lineage>
</organism>
<dbReference type="Gene3D" id="2.60.34.10">
    <property type="entry name" value="Substrate Binding Domain Of DNAk, Chain A, domain 1"/>
    <property type="match status" value="1"/>
</dbReference>
<dbReference type="PROSITE" id="PS00297">
    <property type="entry name" value="HSP70_1"/>
    <property type="match status" value="1"/>
</dbReference>
<dbReference type="OrthoDB" id="9766019at2"/>
<comment type="function">
    <text evidence="8">Acts as a chaperone.</text>
</comment>
<evidence type="ECO:0000256" key="6">
    <source>
        <dbReference type="ARBA" id="ARBA00023016"/>
    </source>
</evidence>
<sequence>MGKVIGIDLGTTNSCVAVVEGTGAGSANDVRVIPNAEGARTTPSVVGFPASGERLVGQVARRQAVTNPQNTIYAVKRLMGRKFNAPEVSKQIHLAPYKIVEAPNSDAWVEVKGRSYSPPEISAMILGQMKQVAERFLGEPVTEAVVTVPAYFDDAQRQATKDAGRIAGLDVRRIINEPTAAALAYGLDKSKAETIAVYDLGGGTFDISILEIASGVFSVKATGGDTHLGGEDFDQRLIDLLADEFEGRHRIDLRRDRMALQRLKEAAEKAKHELSSSLETEINIPFIAVGPGGGPLHLERTMRRNELEMLCESLIRRTVDVCRATLADAKLPVSAVNTVVLVGGMTRMPAVQAAVREFFGREPNKGVNPDEVVAVGAALQGAALSGHVDEVLLLDVTPLSIGVETGGGVMFKLIPRNTTIPTERSEIFTTSVDNQSFVPVHVLQGEREMAADCRSLARFELTGIPPAPRGLPKIQVTFRIDENGIVRVEARDLGTGRVQEVRVTPTSGLTPDEVDRLVSEGERFKETDALRRELAELRNQAETLVYTTEQALDGYGDLLDAELLGEVHADCAALRKLLDGGGDLEALRAAYARLEGAAFRIAESMYGGDDDAGANDKAVET</sequence>
<dbReference type="InterPro" id="IPR018181">
    <property type="entry name" value="Heat_shock_70_CS"/>
</dbReference>
<dbReference type="HAMAP" id="MF_00332">
    <property type="entry name" value="DnaK"/>
    <property type="match status" value="1"/>
</dbReference>